<evidence type="ECO:0000313" key="18">
    <source>
        <dbReference type="Ensembl" id="ENSMICP00000051815.1"/>
    </source>
</evidence>
<dbReference type="EC" id="3.6.1.64" evidence="8"/>
<feature type="domain" description="Nudix hydrolase" evidence="17">
    <location>
        <begin position="64"/>
        <end position="215"/>
    </location>
</feature>
<evidence type="ECO:0000256" key="7">
    <source>
        <dbReference type="ARBA" id="ARBA00038173"/>
    </source>
</evidence>
<dbReference type="PANTHER" id="PTHR31699:SF7">
    <property type="entry name" value="NUDIX HYDROLASE DOMAIN-CONTAINING PROTEIN"/>
    <property type="match status" value="1"/>
</dbReference>
<dbReference type="GO" id="GO:0110155">
    <property type="term" value="P:NAD-cap decapping"/>
    <property type="evidence" value="ECO:0007669"/>
    <property type="project" value="Ensembl"/>
</dbReference>
<reference evidence="18" key="2">
    <citation type="submission" date="2025-08" db="UniProtKB">
        <authorList>
            <consortium name="Ensembl"/>
        </authorList>
    </citation>
    <scope>IDENTIFICATION</scope>
</reference>
<dbReference type="GO" id="GO:0016077">
    <property type="term" value="P:sno(s)RNA catabolic process"/>
    <property type="evidence" value="ECO:0007669"/>
    <property type="project" value="Ensembl"/>
</dbReference>
<evidence type="ECO:0000256" key="13">
    <source>
        <dbReference type="ARBA" id="ARBA00043162"/>
    </source>
</evidence>
<comment type="subcellular location">
    <subcellularLocation>
        <location evidence="2">Nucleus</location>
        <location evidence="2">Nucleolus</location>
    </subcellularLocation>
    <subcellularLocation>
        <location evidence="3">Nucleus</location>
        <location evidence="3">Nucleoplasm</location>
    </subcellularLocation>
</comment>
<dbReference type="EMBL" id="ABDC03000083">
    <property type="status" value="NOT_ANNOTATED_CDS"/>
    <property type="molecule type" value="Genomic_DNA"/>
</dbReference>
<protein>
    <recommendedName>
        <fullName evidence="9">U8 snoRNA-decapping enzyme</fullName>
        <ecNumber evidence="8">3.6.1.64</ecNumber>
    </recommendedName>
    <alternativeName>
        <fullName evidence="12">IDP phosphatase</fullName>
    </alternativeName>
    <alternativeName>
        <fullName evidence="10">Inosine diphosphate phosphatase</fullName>
    </alternativeName>
    <alternativeName>
        <fullName evidence="11">Nucleoside diphosphate-linked moiety X motif 16</fullName>
    </alternativeName>
    <alternativeName>
        <fullName evidence="13">m7GpppN-mRNA hydrolase</fullName>
    </alternativeName>
</protein>
<keyword evidence="5" id="KW-0546">Nucleotide metabolism</keyword>
<evidence type="ECO:0000256" key="15">
    <source>
        <dbReference type="ARBA" id="ARBA00047875"/>
    </source>
</evidence>
<evidence type="ECO:0000256" key="16">
    <source>
        <dbReference type="ARBA" id="ARBA00048945"/>
    </source>
</evidence>
<dbReference type="GO" id="GO:0031404">
    <property type="term" value="F:chloride ion binding"/>
    <property type="evidence" value="ECO:0007669"/>
    <property type="project" value="Ensembl"/>
</dbReference>
<evidence type="ECO:0000256" key="14">
    <source>
        <dbReference type="ARBA" id="ARBA00047661"/>
    </source>
</evidence>
<name>A0A8C5YKU4_MICMU</name>
<dbReference type="AlphaFoldDB" id="A0A8C5YKU4"/>
<accession>A0A8C5YKU4</accession>
<dbReference type="GO" id="GO:1990003">
    <property type="term" value="F:IDP phosphatase activity"/>
    <property type="evidence" value="ECO:0007669"/>
    <property type="project" value="UniProtKB-EC"/>
</dbReference>
<dbReference type="GO" id="GO:0008235">
    <property type="term" value="F:metalloexopeptidase activity"/>
    <property type="evidence" value="ECO:0007669"/>
    <property type="project" value="Ensembl"/>
</dbReference>
<dbReference type="GO" id="GO:0042803">
    <property type="term" value="F:protein homodimerization activity"/>
    <property type="evidence" value="ECO:0007669"/>
    <property type="project" value="Ensembl"/>
</dbReference>
<dbReference type="SUPFAM" id="SSF55811">
    <property type="entry name" value="Nudix"/>
    <property type="match status" value="1"/>
</dbReference>
<dbReference type="PANTHER" id="PTHR31699">
    <property type="entry name" value="NUDIX T16 FAMILY MEMBER"/>
    <property type="match status" value="1"/>
</dbReference>
<evidence type="ECO:0000256" key="12">
    <source>
        <dbReference type="ARBA" id="ARBA00042015"/>
    </source>
</evidence>
<reference evidence="18" key="1">
    <citation type="submission" date="2016-12" db="EMBL/GenBank/DDBJ databases">
        <title>Mouse lemur reference genome and diversity panel.</title>
        <authorList>
            <person name="Harris R."/>
            <person name="Larsen P."/>
            <person name="Liu Y."/>
            <person name="Hughes D.S."/>
            <person name="Murali S."/>
            <person name="Raveendran M."/>
            <person name="Korchina V."/>
            <person name="Wang M."/>
            <person name="Jhangiani S."/>
            <person name="Bandaranaike D."/>
            <person name="Bellair M."/>
            <person name="Blankenburg K."/>
            <person name="Chao H."/>
            <person name="Dahdouli M."/>
            <person name="Dinh H."/>
            <person name="Doddapaneni H."/>
            <person name="English A."/>
            <person name="Firestine M."/>
            <person name="Gnanaolivu R."/>
            <person name="Gross S."/>
            <person name="Hernandez B."/>
            <person name="Javaid M."/>
            <person name="Jayaseelan J."/>
            <person name="Jones J."/>
            <person name="Khan Z."/>
            <person name="Kovar C."/>
            <person name="Kurapati P."/>
            <person name="Le B."/>
            <person name="Lee S."/>
            <person name="Li M."/>
            <person name="Mathew T."/>
            <person name="Narasimhan A."/>
            <person name="Ngo D."/>
            <person name="Nguyen L."/>
            <person name="Okwuonu G."/>
            <person name="Ongeri F."/>
            <person name="Osuji N."/>
            <person name="Pu L.-L."/>
            <person name="Puazo M."/>
            <person name="Quiroz J."/>
            <person name="Raj R."/>
            <person name="Rajbhandari K."/>
            <person name="Reid J.G."/>
            <person name="Santibanez J."/>
            <person name="Sexton D."/>
            <person name="Skinner E."/>
            <person name="Vee V."/>
            <person name="Weissenberger G."/>
            <person name="Wu Y."/>
            <person name="Xin Y."/>
            <person name="Han Y."/>
            <person name="Campbell C."/>
            <person name="Brown A."/>
            <person name="Sullivan B."/>
            <person name="Shelton J."/>
            <person name="Brown S."/>
            <person name="Dudchenko O."/>
            <person name="Machol I."/>
            <person name="Durand N."/>
            <person name="Shamim M."/>
            <person name="Lieberman A."/>
            <person name="Muzny D.M."/>
            <person name="Richards S."/>
            <person name="Yoder A."/>
            <person name="Worley K.C."/>
            <person name="Rogers J."/>
            <person name="Gibbs R.A."/>
        </authorList>
    </citation>
    <scope>NUCLEOTIDE SEQUENCE [LARGE SCALE GENOMIC DNA]</scope>
</reference>
<keyword evidence="4" id="KW-0694">RNA-binding</keyword>
<dbReference type="GO" id="GO:0000287">
    <property type="term" value="F:magnesium ion binding"/>
    <property type="evidence" value="ECO:0007669"/>
    <property type="project" value="Ensembl"/>
</dbReference>
<comment type="catalytic activity">
    <reaction evidence="16">
        <text>dIDP + H2O = dIMP + phosphate + H(+)</text>
        <dbReference type="Rhea" id="RHEA:35211"/>
        <dbReference type="ChEBI" id="CHEBI:15377"/>
        <dbReference type="ChEBI" id="CHEBI:15378"/>
        <dbReference type="ChEBI" id="CHEBI:43474"/>
        <dbReference type="ChEBI" id="CHEBI:61194"/>
        <dbReference type="ChEBI" id="CHEBI:62286"/>
        <dbReference type="EC" id="3.6.1.64"/>
    </reaction>
    <physiologicalReaction direction="left-to-right" evidence="16">
        <dbReference type="Rhea" id="RHEA:35212"/>
    </physiologicalReaction>
</comment>
<dbReference type="GO" id="GO:0050897">
    <property type="term" value="F:cobalt ion binding"/>
    <property type="evidence" value="ECO:0007669"/>
    <property type="project" value="Ensembl"/>
</dbReference>
<dbReference type="Ensembl" id="ENSMICT00000073104.1">
    <property type="protein sequence ID" value="ENSMICP00000051815.1"/>
    <property type="gene ID" value="ENSMICG00000049324.1"/>
</dbReference>
<dbReference type="GO" id="GO:0030145">
    <property type="term" value="F:manganese ion binding"/>
    <property type="evidence" value="ECO:0007669"/>
    <property type="project" value="Ensembl"/>
</dbReference>
<dbReference type="GO" id="GO:1990174">
    <property type="term" value="F:phosphodiesterase decapping endonuclease activity"/>
    <property type="evidence" value="ECO:0007669"/>
    <property type="project" value="Ensembl"/>
</dbReference>
<evidence type="ECO:0000256" key="3">
    <source>
        <dbReference type="ARBA" id="ARBA00004642"/>
    </source>
</evidence>
<evidence type="ECO:0000256" key="2">
    <source>
        <dbReference type="ARBA" id="ARBA00004604"/>
    </source>
</evidence>
<comment type="catalytic activity">
    <reaction evidence="14">
        <text>a 5'-end (N(7)-methyl 5'-triphosphoguanosine)-ribonucleoside in mRNA + H2O = N(7)-methyl-GDP + a 5'-end phospho-ribonucleoside in mRNA + 2 H(+)</text>
        <dbReference type="Rhea" id="RHEA:67484"/>
        <dbReference type="Rhea" id="RHEA-COMP:15692"/>
        <dbReference type="Rhea" id="RHEA-COMP:17167"/>
        <dbReference type="ChEBI" id="CHEBI:15377"/>
        <dbReference type="ChEBI" id="CHEBI:15378"/>
        <dbReference type="ChEBI" id="CHEBI:63714"/>
        <dbReference type="ChEBI" id="CHEBI:138282"/>
        <dbReference type="ChEBI" id="CHEBI:156461"/>
        <dbReference type="EC" id="3.6.1.62"/>
    </reaction>
    <physiologicalReaction direction="left-to-right" evidence="14">
        <dbReference type="Rhea" id="RHEA:67485"/>
    </physiologicalReaction>
</comment>
<dbReference type="Pfam" id="PF22327">
    <property type="entry name" value="Nudt16-like"/>
    <property type="match status" value="1"/>
</dbReference>
<dbReference type="GO" id="GO:0090068">
    <property type="term" value="P:positive regulation of cell cycle process"/>
    <property type="evidence" value="ECO:0007669"/>
    <property type="project" value="Ensembl"/>
</dbReference>
<dbReference type="Gene3D" id="3.90.79.10">
    <property type="entry name" value="Nucleoside Triphosphate Pyrophosphohydrolase"/>
    <property type="match status" value="2"/>
</dbReference>
<dbReference type="InterPro" id="IPR000086">
    <property type="entry name" value="NUDIX_hydrolase_dom"/>
</dbReference>
<keyword evidence="19" id="KW-1185">Reference proteome</keyword>
<organism evidence="18 19">
    <name type="scientific">Microcebus murinus</name>
    <name type="common">Gray mouse lemur</name>
    <name type="synonym">Lemur murinus</name>
    <dbReference type="NCBI Taxonomy" id="30608"/>
    <lineage>
        <taxon>Eukaryota</taxon>
        <taxon>Metazoa</taxon>
        <taxon>Chordata</taxon>
        <taxon>Craniata</taxon>
        <taxon>Vertebrata</taxon>
        <taxon>Euteleostomi</taxon>
        <taxon>Mammalia</taxon>
        <taxon>Eutheria</taxon>
        <taxon>Euarchontoglires</taxon>
        <taxon>Primates</taxon>
        <taxon>Strepsirrhini</taxon>
        <taxon>Lemuriformes</taxon>
        <taxon>Cheirogaleidae</taxon>
        <taxon>Microcebus</taxon>
    </lineage>
</organism>
<dbReference type="GO" id="GO:0140933">
    <property type="term" value="F:5'-(N(7)-methylguanosine 5'-triphospho)-[mRNA] hydrolase activity"/>
    <property type="evidence" value="ECO:0007669"/>
    <property type="project" value="UniProtKB-EC"/>
</dbReference>
<comment type="catalytic activity">
    <reaction evidence="15">
        <text>IDP + H2O = IMP + phosphate + H(+)</text>
        <dbReference type="Rhea" id="RHEA:35207"/>
        <dbReference type="ChEBI" id="CHEBI:15377"/>
        <dbReference type="ChEBI" id="CHEBI:15378"/>
        <dbReference type="ChEBI" id="CHEBI:43474"/>
        <dbReference type="ChEBI" id="CHEBI:58053"/>
        <dbReference type="ChEBI" id="CHEBI:58280"/>
        <dbReference type="EC" id="3.6.1.64"/>
    </reaction>
    <physiologicalReaction direction="left-to-right" evidence="15">
        <dbReference type="Rhea" id="RHEA:35208"/>
    </physiologicalReaction>
</comment>
<dbReference type="GO" id="GO:0005737">
    <property type="term" value="C:cytoplasm"/>
    <property type="evidence" value="ECO:0007669"/>
    <property type="project" value="Ensembl"/>
</dbReference>
<keyword evidence="6" id="KW-0539">Nucleus</keyword>
<dbReference type="GO" id="GO:0006402">
    <property type="term" value="P:mRNA catabolic process"/>
    <property type="evidence" value="ECO:0007669"/>
    <property type="project" value="Ensembl"/>
</dbReference>
<dbReference type="GO" id="GO:0003729">
    <property type="term" value="F:mRNA binding"/>
    <property type="evidence" value="ECO:0007669"/>
    <property type="project" value="Ensembl"/>
</dbReference>
<evidence type="ECO:0000256" key="10">
    <source>
        <dbReference type="ARBA" id="ARBA00041450"/>
    </source>
</evidence>
<evidence type="ECO:0000256" key="9">
    <source>
        <dbReference type="ARBA" id="ARBA00039871"/>
    </source>
</evidence>
<evidence type="ECO:0000256" key="8">
    <source>
        <dbReference type="ARBA" id="ARBA00038899"/>
    </source>
</evidence>
<comment type="similarity">
    <text evidence="7">Belongs to the Nudix hydrolase family. NUDT16 subfamily.</text>
</comment>
<dbReference type="PROSITE" id="PS51462">
    <property type="entry name" value="NUDIX"/>
    <property type="match status" value="1"/>
</dbReference>
<dbReference type="InterPro" id="IPR015797">
    <property type="entry name" value="NUDIX_hydrolase-like_dom_sf"/>
</dbReference>
<evidence type="ECO:0000256" key="11">
    <source>
        <dbReference type="ARBA" id="ARBA00041656"/>
    </source>
</evidence>
<sequence length="249" mass="27473">MAGARKLELAGARKLELSEALALGPAWRHTCYALLYAPDPGTLFGRIPLRYAILVRRGRCRSLPPRPCFLAGVFLWGVPANTRFLLPQMQMRFDGRLGFPGGFVDNLDRTLEDGLNRGLLEQLGEAVADFRVERADYRSSHAGSKPNVVAHFYAKRLTLEQLLAVEIGATNARAHGLEVLGLVRVPLYTLRDGIGGLPIFLENSFIGAARQQLLEALEELGLLEFDAVSALKNPAHKQRQPSVNSHNVR</sequence>
<dbReference type="Proteomes" id="UP000694394">
    <property type="component" value="Chromosome 1"/>
</dbReference>
<proteinExistence type="inferred from homology"/>
<evidence type="ECO:0000256" key="6">
    <source>
        <dbReference type="ARBA" id="ARBA00023242"/>
    </source>
</evidence>
<evidence type="ECO:0000259" key="17">
    <source>
        <dbReference type="PROSITE" id="PS51462"/>
    </source>
</evidence>
<reference evidence="18" key="3">
    <citation type="submission" date="2025-09" db="UniProtKB">
        <authorList>
            <consortium name="Ensembl"/>
        </authorList>
    </citation>
    <scope>IDENTIFICATION</scope>
</reference>
<dbReference type="GO" id="GO:0005730">
    <property type="term" value="C:nucleolus"/>
    <property type="evidence" value="ECO:0007669"/>
    <property type="project" value="UniProtKB-SubCell"/>
</dbReference>
<dbReference type="GeneTree" id="ENSGT00390000016224"/>
<gene>
    <name evidence="18" type="primary">NUDT16</name>
    <name evidence="18" type="synonym">LOC105872691</name>
</gene>
<dbReference type="GO" id="GO:0009117">
    <property type="term" value="P:nucleotide metabolic process"/>
    <property type="evidence" value="ECO:0007669"/>
    <property type="project" value="UniProtKB-KW"/>
</dbReference>
<evidence type="ECO:0000313" key="19">
    <source>
        <dbReference type="Proteomes" id="UP000694394"/>
    </source>
</evidence>
<dbReference type="GO" id="GO:0005654">
    <property type="term" value="C:nucleoplasm"/>
    <property type="evidence" value="ECO:0007669"/>
    <property type="project" value="UniProtKB-SubCell"/>
</dbReference>
<evidence type="ECO:0000256" key="5">
    <source>
        <dbReference type="ARBA" id="ARBA00023080"/>
    </source>
</evidence>
<comment type="cofactor">
    <cofactor evidence="1">
        <name>Co(2+)</name>
        <dbReference type="ChEBI" id="CHEBI:48828"/>
    </cofactor>
</comment>
<dbReference type="GO" id="GO:0030515">
    <property type="term" value="F:snoRNA binding"/>
    <property type="evidence" value="ECO:0007669"/>
    <property type="project" value="Ensembl"/>
</dbReference>
<dbReference type="InterPro" id="IPR054754">
    <property type="entry name" value="NudT16"/>
</dbReference>
<evidence type="ECO:0000256" key="4">
    <source>
        <dbReference type="ARBA" id="ARBA00022884"/>
    </source>
</evidence>
<evidence type="ECO:0000256" key="1">
    <source>
        <dbReference type="ARBA" id="ARBA00001941"/>
    </source>
</evidence>